<evidence type="ECO:0000256" key="4">
    <source>
        <dbReference type="SAM" id="Phobius"/>
    </source>
</evidence>
<dbReference type="AlphaFoldDB" id="A0A1W2HBZ5"/>
<comment type="similarity">
    <text evidence="1">Belongs to the glycosyltransferase 2 family.</text>
</comment>
<evidence type="ECO:0000313" key="6">
    <source>
        <dbReference type="EMBL" id="SMD46405.1"/>
    </source>
</evidence>
<feature type="transmembrane region" description="Helical" evidence="4">
    <location>
        <begin position="6"/>
        <end position="24"/>
    </location>
</feature>
<dbReference type="GO" id="GO:0016757">
    <property type="term" value="F:glycosyltransferase activity"/>
    <property type="evidence" value="ECO:0007669"/>
    <property type="project" value="UniProtKB-KW"/>
</dbReference>
<sequence length="367" mass="41375">MILALILTITVLLIIQDTALWILLKTNFKHFGKSGILEYPRVSILIPSRNEEKNLPECLASLSKLNYPLDKLQVILGDDRSIDSTRAILEAYVDQHPETLLLDIKECDTRKMNGKANALSQMAKKATGEVLLFTDADCIVPENYVTAMVAAWQRTGAGIITGITHVSGDGFFDKMQAMDWWLTLGMVKVISDVGFSVTSMGNNMLISKNAYQSVGGFEGIPFSLTEDFEIAKHILAKGFTSFHLVGKENLISTKPQKKISDLLKQRKRWMAGAMDLPIFWKLLLGLQVLFFPGIVFLLFSYPLMGVLLWICKVAIQSLFITAFASKTAVKINPIDLILFEIYYMFAAWSTIVYYFWPAQTDWKGRRY</sequence>
<proteinExistence type="inferred from homology"/>
<keyword evidence="3 6" id="KW-0808">Transferase</keyword>
<feature type="domain" description="Glycosyltransferase 2-like" evidence="5">
    <location>
        <begin position="43"/>
        <end position="182"/>
    </location>
</feature>
<keyword evidence="4" id="KW-0472">Membrane</keyword>
<protein>
    <submittedName>
        <fullName evidence="6">Glycosyltransferase, catalytic subunit of cellulose synthase and poly-beta-1,6-N-acetylglucosamine synthase</fullName>
    </submittedName>
</protein>
<evidence type="ECO:0000313" key="7">
    <source>
        <dbReference type="Proteomes" id="UP000192333"/>
    </source>
</evidence>
<dbReference type="OrthoDB" id="9800276at2"/>
<feature type="transmembrane region" description="Helical" evidence="4">
    <location>
        <begin position="306"/>
        <end position="324"/>
    </location>
</feature>
<dbReference type="Pfam" id="PF00535">
    <property type="entry name" value="Glycos_transf_2"/>
    <property type="match status" value="1"/>
</dbReference>
<gene>
    <name evidence="6" type="ORF">SAMN00777080_5095</name>
</gene>
<organism evidence="6 7">
    <name type="scientific">Aquiflexum balticum DSM 16537</name>
    <dbReference type="NCBI Taxonomy" id="758820"/>
    <lineage>
        <taxon>Bacteria</taxon>
        <taxon>Pseudomonadati</taxon>
        <taxon>Bacteroidota</taxon>
        <taxon>Cytophagia</taxon>
        <taxon>Cytophagales</taxon>
        <taxon>Cyclobacteriaceae</taxon>
        <taxon>Aquiflexum</taxon>
    </lineage>
</organism>
<evidence type="ECO:0000256" key="1">
    <source>
        <dbReference type="ARBA" id="ARBA00006739"/>
    </source>
</evidence>
<evidence type="ECO:0000259" key="5">
    <source>
        <dbReference type="Pfam" id="PF00535"/>
    </source>
</evidence>
<feature type="transmembrane region" description="Helical" evidence="4">
    <location>
        <begin position="278"/>
        <end position="300"/>
    </location>
</feature>
<dbReference type="Proteomes" id="UP000192333">
    <property type="component" value="Chromosome I"/>
</dbReference>
<keyword evidence="4" id="KW-0812">Transmembrane</keyword>
<keyword evidence="2" id="KW-0328">Glycosyltransferase</keyword>
<evidence type="ECO:0000256" key="3">
    <source>
        <dbReference type="ARBA" id="ARBA00022679"/>
    </source>
</evidence>
<accession>A0A1W2HBZ5</accession>
<dbReference type="PANTHER" id="PTHR43630">
    <property type="entry name" value="POLY-BETA-1,6-N-ACETYL-D-GLUCOSAMINE SYNTHASE"/>
    <property type="match status" value="1"/>
</dbReference>
<reference evidence="7" key="1">
    <citation type="submission" date="2017-04" db="EMBL/GenBank/DDBJ databases">
        <authorList>
            <person name="Varghese N."/>
            <person name="Submissions S."/>
        </authorList>
    </citation>
    <scope>NUCLEOTIDE SEQUENCE [LARGE SCALE GENOMIC DNA]</scope>
    <source>
        <strain evidence="7">DSM 16537</strain>
    </source>
</reference>
<dbReference type="InterPro" id="IPR029044">
    <property type="entry name" value="Nucleotide-diphossugar_trans"/>
</dbReference>
<evidence type="ECO:0000256" key="2">
    <source>
        <dbReference type="ARBA" id="ARBA00022676"/>
    </source>
</evidence>
<dbReference type="EMBL" id="LT838813">
    <property type="protein sequence ID" value="SMD46405.1"/>
    <property type="molecule type" value="Genomic_DNA"/>
</dbReference>
<dbReference type="RefSeq" id="WP_084123315.1">
    <property type="nucleotide sequence ID" value="NZ_LT838813.1"/>
</dbReference>
<dbReference type="Gene3D" id="3.90.550.10">
    <property type="entry name" value="Spore Coat Polysaccharide Biosynthesis Protein SpsA, Chain A"/>
    <property type="match status" value="1"/>
</dbReference>
<dbReference type="PANTHER" id="PTHR43630:SF1">
    <property type="entry name" value="POLY-BETA-1,6-N-ACETYL-D-GLUCOSAMINE SYNTHASE"/>
    <property type="match status" value="1"/>
</dbReference>
<dbReference type="InterPro" id="IPR001173">
    <property type="entry name" value="Glyco_trans_2-like"/>
</dbReference>
<dbReference type="STRING" id="758820.SAMN00777080_5095"/>
<keyword evidence="7" id="KW-1185">Reference proteome</keyword>
<dbReference type="SUPFAM" id="SSF53448">
    <property type="entry name" value="Nucleotide-diphospho-sugar transferases"/>
    <property type="match status" value="1"/>
</dbReference>
<keyword evidence="4" id="KW-1133">Transmembrane helix</keyword>
<feature type="transmembrane region" description="Helical" evidence="4">
    <location>
        <begin position="336"/>
        <end position="356"/>
    </location>
</feature>
<name>A0A1W2HBZ5_9BACT</name>